<reference evidence="15 16" key="1">
    <citation type="journal article" date="2011" name="Front. Microbiol.">
        <title>Genomic signatures of strain selection and enhancement in Bacillus atrophaeus var. globigii, a historical biowarfare simulant.</title>
        <authorList>
            <person name="Gibbons H.S."/>
            <person name="Broomall S.M."/>
            <person name="McNew L.A."/>
            <person name="Daligault H."/>
            <person name="Chapman C."/>
            <person name="Bruce D."/>
            <person name="Karavis M."/>
            <person name="Krepps M."/>
            <person name="McGregor P.A."/>
            <person name="Hong C."/>
            <person name="Park K.H."/>
            <person name="Akmal A."/>
            <person name="Feldman A."/>
            <person name="Lin J.S."/>
            <person name="Chang W.E."/>
            <person name="Higgs B.W."/>
            <person name="Demirev P."/>
            <person name="Lindquist J."/>
            <person name="Liem A."/>
            <person name="Fochler E."/>
            <person name="Read T.D."/>
            <person name="Tapia R."/>
            <person name="Johnson S."/>
            <person name="Bishop-Lilly K.A."/>
            <person name="Detter C."/>
            <person name="Han C."/>
            <person name="Sozhamannan S."/>
            <person name="Rosenzweig C.N."/>
            <person name="Skowronski E.W."/>
        </authorList>
    </citation>
    <scope>NUCLEOTIDE SEQUENCE [LARGE SCALE GENOMIC DNA]</scope>
    <source>
        <strain evidence="15 16">PIT1</strain>
    </source>
</reference>
<dbReference type="FunFam" id="3.30.565.10:FF:000010">
    <property type="entry name" value="Sensor histidine kinase RcsC"/>
    <property type="match status" value="1"/>
</dbReference>
<evidence type="ECO:0000256" key="12">
    <source>
        <dbReference type="SAM" id="Coils"/>
    </source>
</evidence>
<keyword evidence="5" id="KW-0597">Phosphoprotein</keyword>
<name>A0A432ZHA8_9GAMM</name>
<dbReference type="Gene3D" id="3.30.450.20">
    <property type="entry name" value="PAS domain"/>
    <property type="match status" value="1"/>
</dbReference>
<feature type="transmembrane region" description="Helical" evidence="13">
    <location>
        <begin position="39"/>
        <end position="63"/>
    </location>
</feature>
<evidence type="ECO:0000259" key="14">
    <source>
        <dbReference type="PROSITE" id="PS50109"/>
    </source>
</evidence>
<feature type="transmembrane region" description="Helical" evidence="13">
    <location>
        <begin position="75"/>
        <end position="93"/>
    </location>
</feature>
<evidence type="ECO:0000256" key="6">
    <source>
        <dbReference type="ARBA" id="ARBA00022679"/>
    </source>
</evidence>
<proteinExistence type="predicted"/>
<keyword evidence="6" id="KW-0808">Transferase</keyword>
<dbReference type="GO" id="GO:0005886">
    <property type="term" value="C:plasma membrane"/>
    <property type="evidence" value="ECO:0007669"/>
    <property type="project" value="UniProtKB-SubCell"/>
</dbReference>
<dbReference type="InterPro" id="IPR033479">
    <property type="entry name" value="dCache_1"/>
</dbReference>
<evidence type="ECO:0000256" key="11">
    <source>
        <dbReference type="ARBA" id="ARBA00023136"/>
    </source>
</evidence>
<dbReference type="PANTHER" id="PTHR43047:SF72">
    <property type="entry name" value="OSMOSENSING HISTIDINE PROTEIN KINASE SLN1"/>
    <property type="match status" value="1"/>
</dbReference>
<evidence type="ECO:0000256" key="1">
    <source>
        <dbReference type="ARBA" id="ARBA00000085"/>
    </source>
</evidence>
<keyword evidence="9 13" id="KW-1133">Transmembrane helix</keyword>
<evidence type="ECO:0000256" key="3">
    <source>
        <dbReference type="ARBA" id="ARBA00012438"/>
    </source>
</evidence>
<evidence type="ECO:0000256" key="13">
    <source>
        <dbReference type="SAM" id="Phobius"/>
    </source>
</evidence>
<feature type="coiled-coil region" evidence="12">
    <location>
        <begin position="536"/>
        <end position="575"/>
    </location>
</feature>
<gene>
    <name evidence="15" type="ORF">CWI83_07025</name>
</gene>
<comment type="catalytic activity">
    <reaction evidence="1">
        <text>ATP + protein L-histidine = ADP + protein N-phospho-L-histidine.</text>
        <dbReference type="EC" id="2.7.13.3"/>
    </reaction>
</comment>
<evidence type="ECO:0000256" key="2">
    <source>
        <dbReference type="ARBA" id="ARBA00004651"/>
    </source>
</evidence>
<dbReference type="EC" id="2.7.13.3" evidence="3"/>
<feature type="transmembrane region" description="Helical" evidence="13">
    <location>
        <begin position="138"/>
        <end position="156"/>
    </location>
</feature>
<evidence type="ECO:0000256" key="7">
    <source>
        <dbReference type="ARBA" id="ARBA00022692"/>
    </source>
</evidence>
<feature type="transmembrane region" description="Helical" evidence="13">
    <location>
        <begin position="12"/>
        <end position="33"/>
    </location>
</feature>
<dbReference type="Pfam" id="PF02518">
    <property type="entry name" value="HATPase_c"/>
    <property type="match status" value="1"/>
</dbReference>
<evidence type="ECO:0000256" key="10">
    <source>
        <dbReference type="ARBA" id="ARBA00023012"/>
    </source>
</evidence>
<dbReference type="InterPro" id="IPR004358">
    <property type="entry name" value="Sig_transdc_His_kin-like_C"/>
</dbReference>
<feature type="domain" description="Histidine kinase" evidence="14">
    <location>
        <begin position="581"/>
        <end position="799"/>
    </location>
</feature>
<evidence type="ECO:0000256" key="8">
    <source>
        <dbReference type="ARBA" id="ARBA00022777"/>
    </source>
</evidence>
<dbReference type="Pfam" id="PF00512">
    <property type="entry name" value="HisKA"/>
    <property type="match status" value="1"/>
</dbReference>
<accession>A0A432ZHA8</accession>
<evidence type="ECO:0000256" key="9">
    <source>
        <dbReference type="ARBA" id="ARBA00022989"/>
    </source>
</evidence>
<dbReference type="InterPro" id="IPR036890">
    <property type="entry name" value="HATPase_C_sf"/>
</dbReference>
<dbReference type="AlphaFoldDB" id="A0A432ZHA8"/>
<dbReference type="Pfam" id="PF02743">
    <property type="entry name" value="dCache_1"/>
    <property type="match status" value="1"/>
</dbReference>
<keyword evidence="8" id="KW-0418">Kinase</keyword>
<dbReference type="SUPFAM" id="SSF55874">
    <property type="entry name" value="ATPase domain of HSP90 chaperone/DNA topoisomerase II/histidine kinase"/>
    <property type="match status" value="1"/>
</dbReference>
<evidence type="ECO:0000256" key="4">
    <source>
        <dbReference type="ARBA" id="ARBA00022475"/>
    </source>
</evidence>
<keyword evidence="4" id="KW-1003">Cell membrane</keyword>
<feature type="transmembrane region" description="Helical" evidence="13">
    <location>
        <begin position="176"/>
        <end position="195"/>
    </location>
</feature>
<evidence type="ECO:0000256" key="5">
    <source>
        <dbReference type="ARBA" id="ARBA00022553"/>
    </source>
</evidence>
<comment type="caution">
    <text evidence="15">The sequence shown here is derived from an EMBL/GenBank/DDBJ whole genome shotgun (WGS) entry which is preliminary data.</text>
</comment>
<dbReference type="InterPro" id="IPR003594">
    <property type="entry name" value="HATPase_dom"/>
</dbReference>
<dbReference type="SUPFAM" id="SSF47384">
    <property type="entry name" value="Homodimeric domain of signal transducing histidine kinase"/>
    <property type="match status" value="1"/>
</dbReference>
<feature type="transmembrane region" description="Helical" evidence="13">
    <location>
        <begin position="445"/>
        <end position="472"/>
    </location>
</feature>
<protein>
    <recommendedName>
        <fullName evidence="3">histidine kinase</fullName>
        <ecNumber evidence="3">2.7.13.3</ecNumber>
    </recommendedName>
</protein>
<organism evidence="15 16">
    <name type="scientific">Pseudidiomarina taiwanensis</name>
    <dbReference type="NCBI Taxonomy" id="337250"/>
    <lineage>
        <taxon>Bacteria</taxon>
        <taxon>Pseudomonadati</taxon>
        <taxon>Pseudomonadota</taxon>
        <taxon>Gammaproteobacteria</taxon>
        <taxon>Alteromonadales</taxon>
        <taxon>Idiomarinaceae</taxon>
        <taxon>Pseudidiomarina</taxon>
    </lineage>
</organism>
<keyword evidence="7 13" id="KW-0812">Transmembrane</keyword>
<feature type="transmembrane region" description="Helical" evidence="13">
    <location>
        <begin position="105"/>
        <end position="126"/>
    </location>
</feature>
<dbReference type="GO" id="GO:0009927">
    <property type="term" value="F:histidine phosphotransfer kinase activity"/>
    <property type="evidence" value="ECO:0007669"/>
    <property type="project" value="TreeGrafter"/>
</dbReference>
<evidence type="ECO:0000313" key="16">
    <source>
        <dbReference type="Proteomes" id="UP000288279"/>
    </source>
</evidence>
<evidence type="ECO:0000313" key="15">
    <source>
        <dbReference type="EMBL" id="RUO76672.1"/>
    </source>
</evidence>
<sequence>MKRIVNRERQPRYWVMASLWALAIIANLFPLPFFDPDQIYVGNAFAIVAALIYGLPFGLLVSVTANSLTYLNFEHFLVVPIFALEVAIFYIALRRQRSILLWPMIYWLSLGWPLVYAIYNFVGLGYAEELVQGITIKYLLNGLFNTILAFSVFHLLRAFRIEPRVHFSNSVKTILYNFGLVCILFPASILTYFWLQSVNTSLYDSARKSVASAAAGLQNELNGFLQSHLTALQQASAQFAADVSNDDLQRALKAVHLQYDNFATLLATDTRGNVLSASPASLLEQAPVGTDSFNVADREYFWQIMAGEPSFISGAFRGRGFGTHPIVALSVPYYRQGQLAGILEGSLNLQKLSGLSDRLPSPEARYMIIDANDTIVFASPQMQIPSLAQARDYPITSINQVSGGERFSDYGDDLVIIEQAQLDGLNWRILVLQSASSYEQQLNQYVSVSFVILAFMLVVGVLLVSSLSRWFLLPLSNFQERLRGTIERNAFKELQNVKPGSATYVVELRQLEQDFISFAEVIVRTMSNLTLTADHNKRLNSKLTQVNQELEQRVLERTQDLNDALEKVKEASDAKAQFFANMSHEIRTPLHAIIGLTDVLRIYNKEPEFDEKLEIIATSARQLMDLLNDLLDLSALDFGKFKLNIEEVNIRQQAQATERLYQSLAEQQHLTWTVAVSNNVNQTIVTDPQRVNQILNNLISNAFKYTDSGYVRLRIHQDDLNQKLVITVADSGTGMTPDVVAKIFDPYQRGTLSTNNEIKGTGLGLAIVGELVTLLGGDISCSSKLNHGTTFKVRLPLSGEHFGHLVE</sequence>
<dbReference type="PANTHER" id="PTHR43047">
    <property type="entry name" value="TWO-COMPONENT HISTIDINE PROTEIN KINASE"/>
    <property type="match status" value="1"/>
</dbReference>
<dbReference type="InterPro" id="IPR005467">
    <property type="entry name" value="His_kinase_dom"/>
</dbReference>
<keyword evidence="12" id="KW-0175">Coiled coil</keyword>
<dbReference type="InterPro" id="IPR003661">
    <property type="entry name" value="HisK_dim/P_dom"/>
</dbReference>
<dbReference type="SMART" id="SM00388">
    <property type="entry name" value="HisKA"/>
    <property type="match status" value="1"/>
</dbReference>
<comment type="subcellular location">
    <subcellularLocation>
        <location evidence="2">Cell membrane</location>
        <topology evidence="2">Multi-pass membrane protein</topology>
    </subcellularLocation>
</comment>
<dbReference type="CDD" id="cd12914">
    <property type="entry name" value="PDC1_DGC_like"/>
    <property type="match status" value="1"/>
</dbReference>
<keyword evidence="16" id="KW-1185">Reference proteome</keyword>
<dbReference type="Proteomes" id="UP000288279">
    <property type="component" value="Unassembled WGS sequence"/>
</dbReference>
<dbReference type="CDD" id="cd00082">
    <property type="entry name" value="HisKA"/>
    <property type="match status" value="1"/>
</dbReference>
<dbReference type="Gene3D" id="3.30.565.10">
    <property type="entry name" value="Histidine kinase-like ATPase, C-terminal domain"/>
    <property type="match status" value="1"/>
</dbReference>
<dbReference type="PRINTS" id="PR00344">
    <property type="entry name" value="BCTRLSENSOR"/>
</dbReference>
<dbReference type="EMBL" id="PIQG01000003">
    <property type="protein sequence ID" value="RUO76672.1"/>
    <property type="molecule type" value="Genomic_DNA"/>
</dbReference>
<dbReference type="InterPro" id="IPR036097">
    <property type="entry name" value="HisK_dim/P_sf"/>
</dbReference>
<dbReference type="PROSITE" id="PS50109">
    <property type="entry name" value="HIS_KIN"/>
    <property type="match status" value="1"/>
</dbReference>
<dbReference type="RefSeq" id="WP_126827534.1">
    <property type="nucleotide sequence ID" value="NZ_PIQG01000003.1"/>
</dbReference>
<dbReference type="OrthoDB" id="9810730at2"/>
<dbReference type="Gene3D" id="1.10.287.130">
    <property type="match status" value="1"/>
</dbReference>
<keyword evidence="10" id="KW-0902">Two-component regulatory system</keyword>
<dbReference type="SMART" id="SM00387">
    <property type="entry name" value="HATPase_c"/>
    <property type="match status" value="1"/>
</dbReference>
<keyword evidence="11 13" id="KW-0472">Membrane</keyword>
<dbReference type="GO" id="GO:0000155">
    <property type="term" value="F:phosphorelay sensor kinase activity"/>
    <property type="evidence" value="ECO:0007669"/>
    <property type="project" value="InterPro"/>
</dbReference>